<dbReference type="SMART" id="SM00650">
    <property type="entry name" value="rADc"/>
    <property type="match status" value="1"/>
</dbReference>
<evidence type="ECO:0000313" key="11">
    <source>
        <dbReference type="Proteomes" id="UP001600165"/>
    </source>
</evidence>
<evidence type="ECO:0000256" key="5">
    <source>
        <dbReference type="ARBA" id="ARBA00022691"/>
    </source>
</evidence>
<evidence type="ECO:0000256" key="8">
    <source>
        <dbReference type="PROSITE-ProRule" id="PRU01026"/>
    </source>
</evidence>
<feature type="binding site" evidence="7 8">
    <location>
        <position position="14"/>
    </location>
    <ligand>
        <name>S-adenosyl-L-methionine</name>
        <dbReference type="ChEBI" id="CHEBI:59789"/>
    </ligand>
</feature>
<dbReference type="Gene3D" id="1.10.8.100">
    <property type="entry name" value="Ribosomal RNA adenine dimethylase-like, domain 2"/>
    <property type="match status" value="1"/>
</dbReference>
<proteinExistence type="inferred from homology"/>
<evidence type="ECO:0000256" key="2">
    <source>
        <dbReference type="ARBA" id="ARBA00022552"/>
    </source>
</evidence>
<feature type="binding site" evidence="7 8">
    <location>
        <position position="85"/>
    </location>
    <ligand>
        <name>S-adenosyl-L-methionine</name>
        <dbReference type="ChEBI" id="CHEBI:59789"/>
    </ligand>
</feature>
<feature type="binding site" evidence="7 8">
    <location>
        <position position="39"/>
    </location>
    <ligand>
        <name>S-adenosyl-L-methionine</name>
        <dbReference type="ChEBI" id="CHEBI:59789"/>
    </ligand>
</feature>
<keyword evidence="2 7" id="KW-0698">rRNA processing</keyword>
<evidence type="ECO:0000256" key="6">
    <source>
        <dbReference type="ARBA" id="ARBA00022884"/>
    </source>
</evidence>
<comment type="similarity">
    <text evidence="7">Belongs to the class I-like SAM-binding methyltransferase superfamily. rRNA adenine N(6)-methyltransferase family. RsmA subfamily.</text>
</comment>
<comment type="function">
    <text evidence="7">Specifically dimethylates two adjacent adenosines (A1518 and A1519) in the loop of a conserved hairpin near the 3'-end of 16S rRNA in the 30S particle. May play a critical role in biogenesis of 30S subunits.</text>
</comment>
<gene>
    <name evidence="7 10" type="primary">rsmA</name>
    <name evidence="7" type="synonym">ksgA</name>
    <name evidence="10" type="ORF">ACFVKH_18740</name>
</gene>
<accession>A0ABW6IL84</accession>
<comment type="caution">
    <text evidence="10">The sequence shown here is derived from an EMBL/GenBank/DDBJ whole genome shotgun (WGS) entry which is preliminary data.</text>
</comment>
<dbReference type="SUPFAM" id="SSF53335">
    <property type="entry name" value="S-adenosyl-L-methionine-dependent methyltransferases"/>
    <property type="match status" value="1"/>
</dbReference>
<dbReference type="InterPro" id="IPR001737">
    <property type="entry name" value="KsgA/Erm"/>
</dbReference>
<keyword evidence="6 7" id="KW-0694">RNA-binding</keyword>
<organism evidence="10 11">
    <name type="scientific">Almyronema epifaneia S1</name>
    <dbReference type="NCBI Taxonomy" id="2991925"/>
    <lineage>
        <taxon>Bacteria</taxon>
        <taxon>Bacillati</taxon>
        <taxon>Cyanobacteriota</taxon>
        <taxon>Cyanophyceae</taxon>
        <taxon>Nodosilineales</taxon>
        <taxon>Nodosilineaceae</taxon>
        <taxon>Almyronema</taxon>
        <taxon>Almyronema epifaneia</taxon>
    </lineage>
</organism>
<feature type="domain" description="Ribosomal RNA adenine methylase transferase N-terminal" evidence="9">
    <location>
        <begin position="19"/>
        <end position="200"/>
    </location>
</feature>
<evidence type="ECO:0000256" key="1">
    <source>
        <dbReference type="ARBA" id="ARBA00022490"/>
    </source>
</evidence>
<keyword evidence="1 7" id="KW-0963">Cytoplasm</keyword>
<dbReference type="CDD" id="cd02440">
    <property type="entry name" value="AdoMet_MTases"/>
    <property type="match status" value="1"/>
</dbReference>
<dbReference type="InterPro" id="IPR029063">
    <property type="entry name" value="SAM-dependent_MTases_sf"/>
</dbReference>
<protein>
    <recommendedName>
        <fullName evidence="7">Ribosomal RNA small subunit methyltransferase A</fullName>
        <ecNumber evidence="7">2.1.1.182</ecNumber>
    </recommendedName>
    <alternativeName>
        <fullName evidence="7">16S rRNA (adenine(1518)-N(6)/adenine(1519)-N(6))-dimethyltransferase</fullName>
    </alternativeName>
    <alternativeName>
        <fullName evidence="7">16S rRNA dimethyladenosine transferase</fullName>
    </alternativeName>
    <alternativeName>
        <fullName evidence="7">16S rRNA dimethylase</fullName>
    </alternativeName>
    <alternativeName>
        <fullName evidence="7">S-adenosylmethionine-6-N', N'-adenosyl(rRNA) dimethyltransferase</fullName>
    </alternativeName>
</protein>
<dbReference type="PANTHER" id="PTHR11727">
    <property type="entry name" value="DIMETHYLADENOSINE TRANSFERASE"/>
    <property type="match status" value="1"/>
</dbReference>
<dbReference type="NCBIfam" id="TIGR00755">
    <property type="entry name" value="ksgA"/>
    <property type="match status" value="1"/>
</dbReference>
<feature type="binding site" evidence="7 8">
    <location>
        <position position="110"/>
    </location>
    <ligand>
        <name>S-adenosyl-L-methionine</name>
        <dbReference type="ChEBI" id="CHEBI:59789"/>
    </ligand>
</feature>
<dbReference type="GO" id="GO:0052908">
    <property type="term" value="F:16S rRNA (adenine(1518)-N(6)/adenine(1519)-N(6))-dimethyltransferase activity"/>
    <property type="evidence" value="ECO:0007669"/>
    <property type="project" value="UniProtKB-EC"/>
</dbReference>
<sequence length="278" mass="31567">MSPRPRKRFGQHWLKSEKVLHRILAAAEVSKRDRILEIGPGTGVLTRWLTALAEAVVAVEIDRDLCQRLRSQFEKVDQFLLLEGDILQLDLADELAGQPDFYPLNKVVANIPYYITAPILEKLLGSLTQPRPQPFDQIVLLIQREVADRLYAQPGSKVFGALSVRVQYLACCELICLVPAKAFQPPPKVESAVVRLRPRPFLPRAENLQLFDQLVQLGFSSRRKMLRNNLKPVIERDQLTPLLAALEVTPTARAEELSVEQWVRLSNKIQEIHASRCD</sequence>
<dbReference type="InterPro" id="IPR023165">
    <property type="entry name" value="rRNA_Ade_diMease-like_C"/>
</dbReference>
<evidence type="ECO:0000313" key="10">
    <source>
        <dbReference type="EMBL" id="MFE4108325.1"/>
    </source>
</evidence>
<evidence type="ECO:0000259" key="9">
    <source>
        <dbReference type="SMART" id="SM00650"/>
    </source>
</evidence>
<keyword evidence="5 7" id="KW-0949">S-adenosyl-L-methionine</keyword>
<dbReference type="PROSITE" id="PS01131">
    <property type="entry name" value="RRNA_A_DIMETH"/>
    <property type="match status" value="1"/>
</dbReference>
<dbReference type="Pfam" id="PF00398">
    <property type="entry name" value="RrnaAD"/>
    <property type="match status" value="1"/>
</dbReference>
<dbReference type="EC" id="2.1.1.182" evidence="7"/>
<evidence type="ECO:0000256" key="3">
    <source>
        <dbReference type="ARBA" id="ARBA00022603"/>
    </source>
</evidence>
<evidence type="ECO:0000256" key="4">
    <source>
        <dbReference type="ARBA" id="ARBA00022679"/>
    </source>
</evidence>
<keyword evidence="4 7" id="KW-0808">Transferase</keyword>
<dbReference type="RefSeq" id="WP_377967931.1">
    <property type="nucleotide sequence ID" value="NZ_JBHZOL010000105.1"/>
</dbReference>
<feature type="binding site" evidence="7 8">
    <location>
        <position position="12"/>
    </location>
    <ligand>
        <name>S-adenosyl-L-methionine</name>
        <dbReference type="ChEBI" id="CHEBI:59789"/>
    </ligand>
</feature>
<name>A0ABW6IL84_9CYAN</name>
<comment type="catalytic activity">
    <reaction evidence="7">
        <text>adenosine(1518)/adenosine(1519) in 16S rRNA + 4 S-adenosyl-L-methionine = N(6)-dimethyladenosine(1518)/N(6)-dimethyladenosine(1519) in 16S rRNA + 4 S-adenosyl-L-homocysteine + 4 H(+)</text>
        <dbReference type="Rhea" id="RHEA:19609"/>
        <dbReference type="Rhea" id="RHEA-COMP:10232"/>
        <dbReference type="Rhea" id="RHEA-COMP:10233"/>
        <dbReference type="ChEBI" id="CHEBI:15378"/>
        <dbReference type="ChEBI" id="CHEBI:57856"/>
        <dbReference type="ChEBI" id="CHEBI:59789"/>
        <dbReference type="ChEBI" id="CHEBI:74411"/>
        <dbReference type="ChEBI" id="CHEBI:74493"/>
        <dbReference type="EC" id="2.1.1.182"/>
    </reaction>
</comment>
<comment type="subcellular location">
    <subcellularLocation>
        <location evidence="7">Cytoplasm</location>
    </subcellularLocation>
</comment>
<dbReference type="Proteomes" id="UP001600165">
    <property type="component" value="Unassembled WGS sequence"/>
</dbReference>
<dbReference type="Gene3D" id="3.40.50.150">
    <property type="entry name" value="Vaccinia Virus protein VP39"/>
    <property type="match status" value="1"/>
</dbReference>
<keyword evidence="11" id="KW-1185">Reference proteome</keyword>
<evidence type="ECO:0000256" key="7">
    <source>
        <dbReference type="HAMAP-Rule" id="MF_00607"/>
    </source>
</evidence>
<dbReference type="PROSITE" id="PS51689">
    <property type="entry name" value="SAM_RNA_A_N6_MT"/>
    <property type="match status" value="1"/>
</dbReference>
<dbReference type="InterPro" id="IPR011530">
    <property type="entry name" value="rRNA_adenine_dimethylase"/>
</dbReference>
<reference evidence="10 11" key="1">
    <citation type="submission" date="2024-10" db="EMBL/GenBank/DDBJ databases">
        <authorList>
            <person name="Ratan Roy A."/>
            <person name="Morales Sandoval P.H."/>
            <person name="De Los Santos Villalobos S."/>
            <person name="Chakraborty S."/>
            <person name="Mukherjee J."/>
        </authorList>
    </citation>
    <scope>NUCLEOTIDE SEQUENCE [LARGE SCALE GENOMIC DNA]</scope>
    <source>
        <strain evidence="10 11">S1</strain>
    </source>
</reference>
<dbReference type="PANTHER" id="PTHR11727:SF7">
    <property type="entry name" value="DIMETHYLADENOSINE TRANSFERASE-RELATED"/>
    <property type="match status" value="1"/>
</dbReference>
<dbReference type="InterPro" id="IPR020596">
    <property type="entry name" value="rRNA_Ade_Mease_Trfase_CS"/>
</dbReference>
<dbReference type="HAMAP" id="MF_00607">
    <property type="entry name" value="16SrRNA_methyltr_A"/>
    <property type="match status" value="1"/>
</dbReference>
<dbReference type="InterPro" id="IPR020598">
    <property type="entry name" value="rRNA_Ade_methylase_Trfase_N"/>
</dbReference>
<feature type="binding site" evidence="7 8">
    <location>
        <position position="60"/>
    </location>
    <ligand>
        <name>S-adenosyl-L-methionine</name>
        <dbReference type="ChEBI" id="CHEBI:59789"/>
    </ligand>
</feature>
<dbReference type="EMBL" id="JBHZOL010000105">
    <property type="protein sequence ID" value="MFE4108325.1"/>
    <property type="molecule type" value="Genomic_DNA"/>
</dbReference>
<keyword evidence="3 7" id="KW-0489">Methyltransferase</keyword>